<dbReference type="InterPro" id="IPR011761">
    <property type="entry name" value="ATP-grasp"/>
</dbReference>
<organism evidence="3 4">
    <name type="scientific">Paraburkholderia atlantica</name>
    <dbReference type="NCBI Taxonomy" id="2654982"/>
    <lineage>
        <taxon>Bacteria</taxon>
        <taxon>Pseudomonadati</taxon>
        <taxon>Pseudomonadota</taxon>
        <taxon>Betaproteobacteria</taxon>
        <taxon>Burkholderiales</taxon>
        <taxon>Burkholderiaceae</taxon>
        <taxon>Paraburkholderia</taxon>
    </lineage>
</organism>
<dbReference type="PROSITE" id="PS50975">
    <property type="entry name" value="ATP_GRASP"/>
    <property type="match status" value="1"/>
</dbReference>
<protein>
    <submittedName>
        <fullName evidence="3">Putative ATP-grasp superfamily ATP-dependent carboligase</fullName>
    </submittedName>
</protein>
<keyword evidence="3" id="KW-0436">Ligase</keyword>
<sequence length="400" mass="44587">MARMDSRSANVSAVVVGGELNGLGVVRSLARHGIRTLTVDMESRAAFWSRHTQGRLIRNLEGREFIDDMIEIGRKMSEPPVLMLTAEPAVHAVSENIDEISKWFRVRIPTDEKVKLLSSKASFHVFAQVNDFEVPRTVVLESVSDMALLGVLQFPCVMKPDDKRSALSGKKERALRIETLKEAREQAAVMLETPGGIVVQEWIEGADSNIYFTLFYRGADGRPIATFTGRKLSCYPRNVGSTAVCVAAPDAHEVLEPMTLAFAECASMAGMGSMEYKWDDHRRKFVMIEPTVGRTDWQEEIATLCGTNIPVAAYQHELGLPVTTATANRMNVAWRASIADKPPPHLLTGITEIVDGYFRTEDPFPALRQYCMGNPLHRLRQMMQKDVLANRPENLLSGRN</sequence>
<evidence type="ECO:0000259" key="2">
    <source>
        <dbReference type="PROSITE" id="PS50975"/>
    </source>
</evidence>
<name>A0A7W8Q3D9_PARAM</name>
<gene>
    <name evidence="3" type="ORF">HDG40_001155</name>
</gene>
<evidence type="ECO:0000313" key="4">
    <source>
        <dbReference type="Proteomes" id="UP000592780"/>
    </source>
</evidence>
<keyword evidence="1" id="KW-0067">ATP-binding</keyword>
<dbReference type="RefSeq" id="WP_176135317.1">
    <property type="nucleotide sequence ID" value="NZ_JACHDD010000002.1"/>
</dbReference>
<proteinExistence type="predicted"/>
<evidence type="ECO:0000313" key="3">
    <source>
        <dbReference type="EMBL" id="MBB5423013.1"/>
    </source>
</evidence>
<dbReference type="AlphaFoldDB" id="A0A7W8Q3D9"/>
<feature type="domain" description="ATP-grasp" evidence="2">
    <location>
        <begin position="124"/>
        <end position="318"/>
    </location>
</feature>
<dbReference type="GO" id="GO:0046872">
    <property type="term" value="F:metal ion binding"/>
    <property type="evidence" value="ECO:0007669"/>
    <property type="project" value="InterPro"/>
</dbReference>
<comment type="caution">
    <text evidence="3">The sequence shown here is derived from an EMBL/GenBank/DDBJ whole genome shotgun (WGS) entry which is preliminary data.</text>
</comment>
<reference evidence="3 4" key="1">
    <citation type="submission" date="2020-08" db="EMBL/GenBank/DDBJ databases">
        <title>Genomic Encyclopedia of Type Strains, Phase IV (KMG-V): Genome sequencing to study the core and pangenomes of soil and plant-associated prokaryotes.</title>
        <authorList>
            <person name="Whitman W."/>
        </authorList>
    </citation>
    <scope>NUCLEOTIDE SEQUENCE [LARGE SCALE GENOMIC DNA]</scope>
    <source>
        <strain evidence="3 4">JPY158</strain>
    </source>
</reference>
<accession>A0A7W8Q3D9</accession>
<keyword evidence="1" id="KW-0547">Nucleotide-binding</keyword>
<evidence type="ECO:0000256" key="1">
    <source>
        <dbReference type="PROSITE-ProRule" id="PRU00409"/>
    </source>
</evidence>
<dbReference type="GO" id="GO:0016874">
    <property type="term" value="F:ligase activity"/>
    <property type="evidence" value="ECO:0007669"/>
    <property type="project" value="UniProtKB-KW"/>
</dbReference>
<keyword evidence="4" id="KW-1185">Reference proteome</keyword>
<dbReference type="GO" id="GO:0005524">
    <property type="term" value="F:ATP binding"/>
    <property type="evidence" value="ECO:0007669"/>
    <property type="project" value="UniProtKB-UniRule"/>
</dbReference>
<dbReference type="EMBL" id="JACHDD010000002">
    <property type="protein sequence ID" value="MBB5423013.1"/>
    <property type="molecule type" value="Genomic_DNA"/>
</dbReference>
<dbReference type="SUPFAM" id="SSF56059">
    <property type="entry name" value="Glutathione synthetase ATP-binding domain-like"/>
    <property type="match status" value="1"/>
</dbReference>
<dbReference type="Proteomes" id="UP000592780">
    <property type="component" value="Unassembled WGS sequence"/>
</dbReference>